<sequence>MPGPSKPESGSVADCVVLLHGVGMSAAIMSRLERHLMHAGYRVANISYPSRTMPIEQIAGEFLPAQLREHRAADARRLHFVTHSMGGLVLRLFLADPALRPANLGRVVMLGPPNHGSAAADTAWKNAFLRNLAGVNIARLGTGPEAVTRCLGPADFDVGVIAGDAKINPFFARELGAPNDGAVTLESARLEGMHDFIVMGHSHTVMLWRGAVIRQVLAYLRDGRFEHGPQ</sequence>
<dbReference type="RefSeq" id="WP_068772654.1">
    <property type="nucleotide sequence ID" value="NZ_CP109796.1"/>
</dbReference>
<proteinExistence type="predicted"/>
<dbReference type="STRING" id="1184151.AW736_23135"/>
<evidence type="ECO:0008006" key="3">
    <source>
        <dbReference type="Google" id="ProtNLM"/>
    </source>
</evidence>
<comment type="caution">
    <text evidence="1">The sequence shown here is derived from an EMBL/GenBank/DDBJ whole genome shotgun (WGS) entry which is preliminary data.</text>
</comment>
<reference evidence="1 2" key="1">
    <citation type="submission" date="2016-01" db="EMBL/GenBank/DDBJ databases">
        <title>High potential of lignocellulose degradation of a new Verrucomicrobia species.</title>
        <authorList>
            <person name="Wang Y."/>
            <person name="Shi Y."/>
            <person name="Qiu Z."/>
            <person name="Liu S."/>
            <person name="Yang H."/>
        </authorList>
    </citation>
    <scope>NUCLEOTIDE SEQUENCE [LARGE SCALE GENOMIC DNA]</scope>
    <source>
        <strain evidence="1 2">TSB47</strain>
    </source>
</reference>
<dbReference type="Proteomes" id="UP000078486">
    <property type="component" value="Unassembled WGS sequence"/>
</dbReference>
<keyword evidence="2" id="KW-1185">Reference proteome</keyword>
<evidence type="ECO:0000313" key="1">
    <source>
        <dbReference type="EMBL" id="OAM87460.1"/>
    </source>
</evidence>
<dbReference type="Gene3D" id="3.40.50.1820">
    <property type="entry name" value="alpha/beta hydrolase"/>
    <property type="match status" value="1"/>
</dbReference>
<evidence type="ECO:0000313" key="2">
    <source>
        <dbReference type="Proteomes" id="UP000078486"/>
    </source>
</evidence>
<protein>
    <recommendedName>
        <fullName evidence="3">AB hydrolase-1 domain-containing protein</fullName>
    </recommendedName>
</protein>
<dbReference type="PANTHER" id="PTHR37946">
    <property type="entry name" value="SLL1969 PROTEIN"/>
    <property type="match status" value="1"/>
</dbReference>
<dbReference type="SUPFAM" id="SSF53474">
    <property type="entry name" value="alpha/beta-Hydrolases"/>
    <property type="match status" value="1"/>
</dbReference>
<dbReference type="InterPro" id="IPR029058">
    <property type="entry name" value="AB_hydrolase_fold"/>
</dbReference>
<dbReference type="AlphaFoldDB" id="A0A178IBV0"/>
<gene>
    <name evidence="1" type="ORF">AW736_23135</name>
</gene>
<accession>A0A178IBV0</accession>
<dbReference type="PANTHER" id="PTHR37946:SF1">
    <property type="entry name" value="SLL1969 PROTEIN"/>
    <property type="match status" value="1"/>
</dbReference>
<dbReference type="OrthoDB" id="9775557at2"/>
<name>A0A178IBV0_9BACT</name>
<dbReference type="EMBL" id="LRRQ01000171">
    <property type="protein sequence ID" value="OAM87460.1"/>
    <property type="molecule type" value="Genomic_DNA"/>
</dbReference>
<organism evidence="1 2">
    <name type="scientific">Termitidicoccus mucosus</name>
    <dbReference type="NCBI Taxonomy" id="1184151"/>
    <lineage>
        <taxon>Bacteria</taxon>
        <taxon>Pseudomonadati</taxon>
        <taxon>Verrucomicrobiota</taxon>
        <taxon>Opitutia</taxon>
        <taxon>Opitutales</taxon>
        <taxon>Opitutaceae</taxon>
        <taxon>Termitidicoccus</taxon>
    </lineage>
</organism>